<keyword evidence="1" id="KW-0238">DNA-binding</keyword>
<dbReference type="PANTHER" id="PTHR34605:SF3">
    <property type="entry name" value="P CELL-TYPE AGGLUTINATION PROTEIN MAP4-LIKE-RELATED"/>
    <property type="match status" value="1"/>
</dbReference>
<dbReference type="InterPro" id="IPR013762">
    <property type="entry name" value="Integrase-like_cat_sf"/>
</dbReference>
<feature type="domain" description="Tyr recombinase" evidence="3">
    <location>
        <begin position="150"/>
        <end position="336"/>
    </location>
</feature>
<evidence type="ECO:0000313" key="5">
    <source>
        <dbReference type="EMBL" id="KKN49219.1"/>
    </source>
</evidence>
<proteinExistence type="predicted"/>
<name>A0A0F9R373_9ZZZZ</name>
<dbReference type="Pfam" id="PF00589">
    <property type="entry name" value="Phage_integrase"/>
    <property type="match status" value="1"/>
</dbReference>
<dbReference type="InterPro" id="IPR002104">
    <property type="entry name" value="Integrase_catalytic"/>
</dbReference>
<accession>A0A0F9R373</accession>
<protein>
    <recommendedName>
        <fullName evidence="6">Tyr recombinase domain-containing protein</fullName>
    </recommendedName>
</protein>
<dbReference type="PROSITE" id="PS51900">
    <property type="entry name" value="CB"/>
    <property type="match status" value="1"/>
</dbReference>
<dbReference type="InterPro" id="IPR010998">
    <property type="entry name" value="Integrase_recombinase_N"/>
</dbReference>
<dbReference type="GO" id="GO:0003677">
    <property type="term" value="F:DNA binding"/>
    <property type="evidence" value="ECO:0007669"/>
    <property type="project" value="UniProtKB-KW"/>
</dbReference>
<dbReference type="GO" id="GO:0006310">
    <property type="term" value="P:DNA recombination"/>
    <property type="evidence" value="ECO:0007669"/>
    <property type="project" value="UniProtKB-KW"/>
</dbReference>
<dbReference type="PANTHER" id="PTHR34605">
    <property type="entry name" value="PHAGE_INTEGRASE DOMAIN-CONTAINING PROTEIN"/>
    <property type="match status" value="1"/>
</dbReference>
<keyword evidence="2" id="KW-0233">DNA recombination</keyword>
<dbReference type="EMBL" id="LAZR01001178">
    <property type="protein sequence ID" value="KKN49219.1"/>
    <property type="molecule type" value="Genomic_DNA"/>
</dbReference>
<evidence type="ECO:0000259" key="3">
    <source>
        <dbReference type="PROSITE" id="PS51898"/>
    </source>
</evidence>
<comment type="caution">
    <text evidence="5">The sequence shown here is derived from an EMBL/GenBank/DDBJ whole genome shotgun (WGS) entry which is preliminary data.</text>
</comment>
<sequence length="343" mass="36522">MTLSKELTEIDADCLPDIAARGRDVLMQRAATLGPETGKDGDDLALASTYEGAYSPRTLRAYQLGQRTFADWCSDKGIPYAFPAHSITPEALALFIGDLSAKSLSPATIANYVAGVAAMHRAIDLPSPADSTTVRNALKAMRRAVGVDQKQAAPVRRRDIDAALALLGDSLSALRDAALIALAYDTGARADNLVAFNIGDLVEADGVASIRVRRSKTDQDGKGRTIPVLPDTMARLRAWVAASGLEREPSTAPLFLPLSNKAKGSRLTRRDVSRIFAKRISPDASAHSIRIGAAQDMRAAGFKNSDIAHAFGWKGDAMPARYTAHLDAQDSAAVKLAAMQGRI</sequence>
<dbReference type="PROSITE" id="PS51898">
    <property type="entry name" value="TYR_RECOMBINASE"/>
    <property type="match status" value="1"/>
</dbReference>
<dbReference type="SUPFAM" id="SSF47823">
    <property type="entry name" value="lambda integrase-like, N-terminal domain"/>
    <property type="match status" value="1"/>
</dbReference>
<feature type="domain" description="Core-binding (CB)" evidence="4">
    <location>
        <begin position="41"/>
        <end position="124"/>
    </location>
</feature>
<dbReference type="SUPFAM" id="SSF56349">
    <property type="entry name" value="DNA breaking-rejoining enzymes"/>
    <property type="match status" value="1"/>
</dbReference>
<dbReference type="Gene3D" id="1.10.150.130">
    <property type="match status" value="1"/>
</dbReference>
<reference evidence="5" key="1">
    <citation type="journal article" date="2015" name="Nature">
        <title>Complex archaea that bridge the gap between prokaryotes and eukaryotes.</title>
        <authorList>
            <person name="Spang A."/>
            <person name="Saw J.H."/>
            <person name="Jorgensen S.L."/>
            <person name="Zaremba-Niedzwiedzka K."/>
            <person name="Martijn J."/>
            <person name="Lind A.E."/>
            <person name="van Eijk R."/>
            <person name="Schleper C."/>
            <person name="Guy L."/>
            <person name="Ettema T.J."/>
        </authorList>
    </citation>
    <scope>NUCLEOTIDE SEQUENCE</scope>
</reference>
<gene>
    <name evidence="5" type="ORF">LCGC14_0645160</name>
</gene>
<dbReference type="AlphaFoldDB" id="A0A0F9R373"/>
<evidence type="ECO:0000259" key="4">
    <source>
        <dbReference type="PROSITE" id="PS51900"/>
    </source>
</evidence>
<dbReference type="InterPro" id="IPR052925">
    <property type="entry name" value="Phage_Integrase-like_Recomb"/>
</dbReference>
<evidence type="ECO:0000256" key="2">
    <source>
        <dbReference type="ARBA" id="ARBA00023172"/>
    </source>
</evidence>
<dbReference type="InterPro" id="IPR011010">
    <property type="entry name" value="DNA_brk_join_enz"/>
</dbReference>
<organism evidence="5">
    <name type="scientific">marine sediment metagenome</name>
    <dbReference type="NCBI Taxonomy" id="412755"/>
    <lineage>
        <taxon>unclassified sequences</taxon>
        <taxon>metagenomes</taxon>
        <taxon>ecological metagenomes</taxon>
    </lineage>
</organism>
<dbReference type="InterPro" id="IPR044068">
    <property type="entry name" value="CB"/>
</dbReference>
<evidence type="ECO:0000256" key="1">
    <source>
        <dbReference type="ARBA" id="ARBA00023125"/>
    </source>
</evidence>
<dbReference type="Gene3D" id="1.10.443.10">
    <property type="entry name" value="Intergrase catalytic core"/>
    <property type="match status" value="1"/>
</dbReference>
<evidence type="ECO:0008006" key="6">
    <source>
        <dbReference type="Google" id="ProtNLM"/>
    </source>
</evidence>
<dbReference type="GO" id="GO:0015074">
    <property type="term" value="P:DNA integration"/>
    <property type="evidence" value="ECO:0007669"/>
    <property type="project" value="InterPro"/>
</dbReference>